<gene>
    <name evidence="2" type="primary">iolE_5</name>
    <name evidence="2" type="ORF">PAECIP111891_04540</name>
</gene>
<keyword evidence="3" id="KW-1185">Reference proteome</keyword>
<protein>
    <submittedName>
        <fullName evidence="2">Inosose dehydratase</fullName>
        <ecNumber evidence="2">4.2.1.44</ecNumber>
    </submittedName>
</protein>
<dbReference type="EC" id="4.2.1.44" evidence="2"/>
<dbReference type="PANTHER" id="PTHR12110">
    <property type="entry name" value="HYDROXYPYRUVATE ISOMERASE"/>
    <property type="match status" value="1"/>
</dbReference>
<keyword evidence="2" id="KW-0456">Lyase</keyword>
<dbReference type="RefSeq" id="WP_236290702.1">
    <property type="nucleotide sequence ID" value="NZ_CAKMMW010000015.1"/>
</dbReference>
<dbReference type="Gene3D" id="3.20.20.150">
    <property type="entry name" value="Divalent-metal-dependent TIM barrel enzymes"/>
    <property type="match status" value="1"/>
</dbReference>
<feature type="domain" description="Xylose isomerase-like TIM barrel" evidence="1">
    <location>
        <begin position="25"/>
        <end position="219"/>
    </location>
</feature>
<dbReference type="Proteomes" id="UP000838821">
    <property type="component" value="Unassembled WGS sequence"/>
</dbReference>
<dbReference type="EMBL" id="CAKMMW010000015">
    <property type="protein sequence ID" value="CAH1217047.1"/>
    <property type="molecule type" value="Genomic_DNA"/>
</dbReference>
<name>A0ABN8GUC6_9BACL</name>
<dbReference type="Pfam" id="PF01261">
    <property type="entry name" value="AP_endonuc_2"/>
    <property type="match status" value="1"/>
</dbReference>
<dbReference type="InterPro" id="IPR036237">
    <property type="entry name" value="Xyl_isomerase-like_sf"/>
</dbReference>
<reference evidence="2" key="1">
    <citation type="submission" date="2022-01" db="EMBL/GenBank/DDBJ databases">
        <authorList>
            <person name="Criscuolo A."/>
        </authorList>
    </citation>
    <scope>NUCLEOTIDE SEQUENCE</scope>
    <source>
        <strain evidence="2">CIP111891</strain>
    </source>
</reference>
<dbReference type="GO" id="GO:0050114">
    <property type="term" value="F:myo-inosose-2 dehydratase activity"/>
    <property type="evidence" value="ECO:0007669"/>
    <property type="project" value="UniProtKB-EC"/>
</dbReference>
<comment type="caution">
    <text evidence="2">The sequence shown here is derived from an EMBL/GenBank/DDBJ whole genome shotgun (WGS) entry which is preliminary data.</text>
</comment>
<dbReference type="InterPro" id="IPR013022">
    <property type="entry name" value="Xyl_isomerase-like_TIM-brl"/>
</dbReference>
<dbReference type="InterPro" id="IPR050312">
    <property type="entry name" value="IolE/XylAMocC-like"/>
</dbReference>
<proteinExistence type="predicted"/>
<sequence length="253" mass="29110">MKQKFAIQLHTVRKEFEHDFAGVLRELAAMGWAGVQIAQLYNHDPHEIAAVITETGLRTAGMHVGYERLNNQLDNVLREAEIFKTRDLICPALPPRLRNEQGFREAKGVLNEIARKVKEQGIRIHYHNHAYEFETRINGNSALSFMYDTTDGSDIYAEPDVYWVKKSGIDPYSLIKMYPYRMPYIHLKDMTQGDNPTFTEIGTGIIDFKTILLWGEQHGIEWYVVEQDQCEGSAMDSVAISYTQLMYLSELKS</sequence>
<organism evidence="2 3">
    <name type="scientific">Paenibacillus allorhizoplanae</name>
    <dbReference type="NCBI Taxonomy" id="2905648"/>
    <lineage>
        <taxon>Bacteria</taxon>
        <taxon>Bacillati</taxon>
        <taxon>Bacillota</taxon>
        <taxon>Bacilli</taxon>
        <taxon>Bacillales</taxon>
        <taxon>Paenibacillaceae</taxon>
        <taxon>Paenibacillus</taxon>
    </lineage>
</organism>
<evidence type="ECO:0000313" key="2">
    <source>
        <dbReference type="EMBL" id="CAH1217047.1"/>
    </source>
</evidence>
<evidence type="ECO:0000259" key="1">
    <source>
        <dbReference type="Pfam" id="PF01261"/>
    </source>
</evidence>
<dbReference type="PANTHER" id="PTHR12110:SF41">
    <property type="entry name" value="INOSOSE DEHYDRATASE"/>
    <property type="match status" value="1"/>
</dbReference>
<dbReference type="SUPFAM" id="SSF51658">
    <property type="entry name" value="Xylose isomerase-like"/>
    <property type="match status" value="1"/>
</dbReference>
<accession>A0ABN8GUC6</accession>
<evidence type="ECO:0000313" key="3">
    <source>
        <dbReference type="Proteomes" id="UP000838821"/>
    </source>
</evidence>